<proteinExistence type="inferred from homology"/>
<dbReference type="PANTHER" id="PTHR30126">
    <property type="entry name" value="HTH-TYPE TRANSCRIPTIONAL REGULATOR"/>
    <property type="match status" value="1"/>
</dbReference>
<evidence type="ECO:0000256" key="2">
    <source>
        <dbReference type="ARBA" id="ARBA00023015"/>
    </source>
</evidence>
<comment type="similarity">
    <text evidence="1">Belongs to the LysR transcriptional regulatory family.</text>
</comment>
<keyword evidence="3 6" id="KW-0238">DNA-binding</keyword>
<gene>
    <name evidence="6" type="ORF">SAMN02745225_00394</name>
</gene>
<dbReference type="EMBL" id="FQUL01000003">
    <property type="protein sequence ID" value="SHE35954.1"/>
    <property type="molecule type" value="Genomic_DNA"/>
</dbReference>
<evidence type="ECO:0000313" key="6">
    <source>
        <dbReference type="EMBL" id="SHE35954.1"/>
    </source>
</evidence>
<dbReference type="Gene3D" id="1.10.10.10">
    <property type="entry name" value="Winged helix-like DNA-binding domain superfamily/Winged helix DNA-binding domain"/>
    <property type="match status" value="1"/>
</dbReference>
<sequence>MVNFTQVLTGERSMTLHRLQRVSSDYLVTLVVVAETENLSEAASLLGISQPAVSQQLKALSQAVGERLHERSGHGVTLTRAGRELARESAPLLRGYRGVMEYLSSLEKGEAGVLSVAASNTVAAHVLPNWLIKFRRAYPGVRVSARSTNSELVVSSLDNGEMEVGLIESPEYSHSKELVERVIGGDELVLACSPSLFDFTLPEVSYSEIEHLPMVWRESGSGVRSTVEAAMVKAGIFPRTVFELAGGEAVKEALVAGLGVGFVSSLAVGREVEDGLLKLAMVKELGRITRAFRIISRPFDELSIPARSFYQLVVGKP</sequence>
<dbReference type="InterPro" id="IPR000847">
    <property type="entry name" value="LysR_HTH_N"/>
</dbReference>
<dbReference type="Gene3D" id="3.40.190.10">
    <property type="entry name" value="Periplasmic binding protein-like II"/>
    <property type="match status" value="2"/>
</dbReference>
<evidence type="ECO:0000259" key="5">
    <source>
        <dbReference type="PROSITE" id="PS50931"/>
    </source>
</evidence>
<dbReference type="PANTHER" id="PTHR30126:SF39">
    <property type="entry name" value="HTH-TYPE TRANSCRIPTIONAL REGULATOR CYSL"/>
    <property type="match status" value="1"/>
</dbReference>
<dbReference type="InterPro" id="IPR036388">
    <property type="entry name" value="WH-like_DNA-bd_sf"/>
</dbReference>
<dbReference type="AlphaFoldDB" id="A0A1M4SUR1"/>
<keyword evidence="7" id="KW-1185">Reference proteome</keyword>
<dbReference type="GO" id="GO:0003700">
    <property type="term" value="F:DNA-binding transcription factor activity"/>
    <property type="evidence" value="ECO:0007669"/>
    <property type="project" value="InterPro"/>
</dbReference>
<dbReference type="InterPro" id="IPR036390">
    <property type="entry name" value="WH_DNA-bd_sf"/>
</dbReference>
<evidence type="ECO:0000256" key="3">
    <source>
        <dbReference type="ARBA" id="ARBA00023125"/>
    </source>
</evidence>
<evidence type="ECO:0000256" key="1">
    <source>
        <dbReference type="ARBA" id="ARBA00009437"/>
    </source>
</evidence>
<dbReference type="Pfam" id="PF03466">
    <property type="entry name" value="LysR_substrate"/>
    <property type="match status" value="1"/>
</dbReference>
<dbReference type="InterPro" id="IPR005119">
    <property type="entry name" value="LysR_subst-bd"/>
</dbReference>
<dbReference type="PROSITE" id="PS50931">
    <property type="entry name" value="HTH_LYSR"/>
    <property type="match status" value="1"/>
</dbReference>
<name>A0A1M4SUR1_9ACTN</name>
<dbReference type="GO" id="GO:0000976">
    <property type="term" value="F:transcription cis-regulatory region binding"/>
    <property type="evidence" value="ECO:0007669"/>
    <property type="project" value="TreeGrafter"/>
</dbReference>
<organism evidence="6 7">
    <name type="scientific">Ferrithrix thermotolerans DSM 19514</name>
    <dbReference type="NCBI Taxonomy" id="1121881"/>
    <lineage>
        <taxon>Bacteria</taxon>
        <taxon>Bacillati</taxon>
        <taxon>Actinomycetota</taxon>
        <taxon>Acidimicrobiia</taxon>
        <taxon>Acidimicrobiales</taxon>
        <taxon>Acidimicrobiaceae</taxon>
        <taxon>Ferrithrix</taxon>
    </lineage>
</organism>
<keyword evidence="4" id="KW-0804">Transcription</keyword>
<dbReference type="SUPFAM" id="SSF46785">
    <property type="entry name" value="Winged helix' DNA-binding domain"/>
    <property type="match status" value="1"/>
</dbReference>
<protein>
    <submittedName>
        <fullName evidence="6">DNA-binding transcriptional regulator, LysR family</fullName>
    </submittedName>
</protein>
<dbReference type="PRINTS" id="PR00039">
    <property type="entry name" value="HTHLYSR"/>
</dbReference>
<feature type="domain" description="HTH lysR-type" evidence="5">
    <location>
        <begin position="22"/>
        <end position="79"/>
    </location>
</feature>
<dbReference type="Pfam" id="PF00126">
    <property type="entry name" value="HTH_1"/>
    <property type="match status" value="1"/>
</dbReference>
<keyword evidence="2" id="KW-0805">Transcription regulation</keyword>
<dbReference type="Proteomes" id="UP000184295">
    <property type="component" value="Unassembled WGS sequence"/>
</dbReference>
<accession>A0A1M4SUR1</accession>
<evidence type="ECO:0000313" key="7">
    <source>
        <dbReference type="Proteomes" id="UP000184295"/>
    </source>
</evidence>
<reference evidence="7" key="1">
    <citation type="submission" date="2016-11" db="EMBL/GenBank/DDBJ databases">
        <authorList>
            <person name="Varghese N."/>
            <person name="Submissions S."/>
        </authorList>
    </citation>
    <scope>NUCLEOTIDE SEQUENCE [LARGE SCALE GENOMIC DNA]</scope>
    <source>
        <strain evidence="7">DSM 19514</strain>
    </source>
</reference>
<dbReference type="STRING" id="1121881.SAMN02745225_00394"/>
<dbReference type="SUPFAM" id="SSF53850">
    <property type="entry name" value="Periplasmic binding protein-like II"/>
    <property type="match status" value="1"/>
</dbReference>
<evidence type="ECO:0000256" key="4">
    <source>
        <dbReference type="ARBA" id="ARBA00023163"/>
    </source>
</evidence>